<organism evidence="3 4">
    <name type="scientific">Prosthecobacter fluviatilis</name>
    <dbReference type="NCBI Taxonomy" id="445931"/>
    <lineage>
        <taxon>Bacteria</taxon>
        <taxon>Pseudomonadati</taxon>
        <taxon>Verrucomicrobiota</taxon>
        <taxon>Verrucomicrobiia</taxon>
        <taxon>Verrucomicrobiales</taxon>
        <taxon>Verrucomicrobiaceae</taxon>
        <taxon>Prosthecobacter</taxon>
    </lineage>
</organism>
<keyword evidence="3" id="KW-0328">Glycosyltransferase</keyword>
<dbReference type="Pfam" id="PF00534">
    <property type="entry name" value="Glycos_transf_1"/>
    <property type="match status" value="1"/>
</dbReference>
<evidence type="ECO:0000313" key="3">
    <source>
        <dbReference type="EMBL" id="MFC5453918.1"/>
    </source>
</evidence>
<evidence type="ECO:0000313" key="4">
    <source>
        <dbReference type="Proteomes" id="UP001596052"/>
    </source>
</evidence>
<keyword evidence="4" id="KW-1185">Reference proteome</keyword>
<dbReference type="EC" id="2.4.-.-" evidence="3"/>
<evidence type="ECO:0000259" key="1">
    <source>
        <dbReference type="Pfam" id="PF00534"/>
    </source>
</evidence>
<dbReference type="PANTHER" id="PTHR12526:SF638">
    <property type="entry name" value="SPORE COAT PROTEIN SA"/>
    <property type="match status" value="1"/>
</dbReference>
<dbReference type="GO" id="GO:0016757">
    <property type="term" value="F:glycosyltransferase activity"/>
    <property type="evidence" value="ECO:0007669"/>
    <property type="project" value="UniProtKB-KW"/>
</dbReference>
<feature type="domain" description="Glycosyltransferase subfamily 4-like N-terminal" evidence="2">
    <location>
        <begin position="22"/>
        <end position="177"/>
    </location>
</feature>
<proteinExistence type="predicted"/>
<dbReference type="Gene3D" id="3.40.50.2000">
    <property type="entry name" value="Glycogen Phosphorylase B"/>
    <property type="match status" value="2"/>
</dbReference>
<reference evidence="4" key="1">
    <citation type="journal article" date="2019" name="Int. J. Syst. Evol. Microbiol.">
        <title>The Global Catalogue of Microorganisms (GCM) 10K type strain sequencing project: providing services to taxonomists for standard genome sequencing and annotation.</title>
        <authorList>
            <consortium name="The Broad Institute Genomics Platform"/>
            <consortium name="The Broad Institute Genome Sequencing Center for Infectious Disease"/>
            <person name="Wu L."/>
            <person name="Ma J."/>
        </authorList>
    </citation>
    <scope>NUCLEOTIDE SEQUENCE [LARGE SCALE GENOMIC DNA]</scope>
    <source>
        <strain evidence="4">CGMCC 4.1469</strain>
    </source>
</reference>
<dbReference type="EMBL" id="JBHSMQ010000001">
    <property type="protein sequence ID" value="MFC5453918.1"/>
    <property type="molecule type" value="Genomic_DNA"/>
</dbReference>
<feature type="domain" description="Glycosyl transferase family 1" evidence="1">
    <location>
        <begin position="190"/>
        <end position="348"/>
    </location>
</feature>
<accession>A0ABW0KKC3</accession>
<dbReference type="InterPro" id="IPR001296">
    <property type="entry name" value="Glyco_trans_1"/>
</dbReference>
<dbReference type="SUPFAM" id="SSF53756">
    <property type="entry name" value="UDP-Glycosyltransferase/glycogen phosphorylase"/>
    <property type="match status" value="1"/>
</dbReference>
<keyword evidence="3" id="KW-0808">Transferase</keyword>
<protein>
    <submittedName>
        <fullName evidence="3">Glycosyltransferase</fullName>
        <ecNumber evidence="3">2.4.-.-</ecNumber>
    </submittedName>
</protein>
<dbReference type="Proteomes" id="UP001596052">
    <property type="component" value="Unassembled WGS sequence"/>
</dbReference>
<dbReference type="RefSeq" id="WP_377163464.1">
    <property type="nucleotide sequence ID" value="NZ_JBHSMQ010000001.1"/>
</dbReference>
<dbReference type="Pfam" id="PF13439">
    <property type="entry name" value="Glyco_transf_4"/>
    <property type="match status" value="1"/>
</dbReference>
<gene>
    <name evidence="3" type="ORF">ACFQDI_03535</name>
</gene>
<sequence>MADSIPPRRTWRIAHSEASLGWGGQEHRILAEISGFRKRGSAVWLIAPANSEIYRRASQADIPLLAQRFDQRHLLPFHILRVAWWLHRHRIEIVNPHSSRDGWLLTIAARIARVPLIIRSRHFDVPIPNKALSQLMYKDWSHHIITTSPKITASLLSTFKLNPNEITTLPTGVDLDRFRPEGPKADFSAYSLPPQTPLVGMITVIRAAKGIQVLAEAVRLLKINHGIRVHCIIAGEGPALDYIKSEISRFAVEDHFTLLGHREDVPEIMRALDIVAIPSFHEAIPQSGLQALATGIPVVASDVGGIPSIIRNGETGRLAPPENAVALAAAIRETLEQKAQTQAMRQAGLQLVRSQHSLEAMLDRLEAVYCQHLGGC</sequence>
<dbReference type="PANTHER" id="PTHR12526">
    <property type="entry name" value="GLYCOSYLTRANSFERASE"/>
    <property type="match status" value="1"/>
</dbReference>
<name>A0ABW0KKC3_9BACT</name>
<comment type="caution">
    <text evidence="3">The sequence shown here is derived from an EMBL/GenBank/DDBJ whole genome shotgun (WGS) entry which is preliminary data.</text>
</comment>
<dbReference type="InterPro" id="IPR028098">
    <property type="entry name" value="Glyco_trans_4-like_N"/>
</dbReference>
<evidence type="ECO:0000259" key="2">
    <source>
        <dbReference type="Pfam" id="PF13439"/>
    </source>
</evidence>